<sequence>MSGIIAAAVAVLLQQAGPHPSTQALYEPPAIRPFEPPSDFGREVAEGDGAGEAQRRPLEAPVTVDSYVRSYEASPADAEVAYDQGVASAEIRADQAAGPLDGYWRVMDEDGAVLFDLVLSDAGARIEGGWRGPDGAGAAEAVDGSLRLEGLGTARLERAGETWRARLRADGRTRTVTLTRLR</sequence>
<gene>
    <name evidence="2" type="ORF">SAMN05192570_0885</name>
</gene>
<evidence type="ECO:0000313" key="3">
    <source>
        <dbReference type="Proteomes" id="UP000198788"/>
    </source>
</evidence>
<protein>
    <submittedName>
        <fullName evidence="2">Uncharacterized protein</fullName>
    </submittedName>
</protein>
<name>A0A1I6P6T5_9CAUL</name>
<keyword evidence="3" id="KW-1185">Reference proteome</keyword>
<evidence type="ECO:0000313" key="2">
    <source>
        <dbReference type="EMBL" id="SFS35865.1"/>
    </source>
</evidence>
<dbReference type="OrthoDB" id="7201936at2"/>
<evidence type="ECO:0000256" key="1">
    <source>
        <dbReference type="SAM" id="MobiDB-lite"/>
    </source>
</evidence>
<dbReference type="STRING" id="871741.SAMN05192570_0885"/>
<organism evidence="2 3">
    <name type="scientific">Brevundimonas viscosa</name>
    <dbReference type="NCBI Taxonomy" id="871741"/>
    <lineage>
        <taxon>Bacteria</taxon>
        <taxon>Pseudomonadati</taxon>
        <taxon>Pseudomonadota</taxon>
        <taxon>Alphaproteobacteria</taxon>
        <taxon>Caulobacterales</taxon>
        <taxon>Caulobacteraceae</taxon>
        <taxon>Brevundimonas</taxon>
    </lineage>
</organism>
<proteinExistence type="predicted"/>
<dbReference type="EMBL" id="FOZV01000001">
    <property type="protein sequence ID" value="SFS35865.1"/>
    <property type="molecule type" value="Genomic_DNA"/>
</dbReference>
<reference evidence="3" key="1">
    <citation type="submission" date="2016-10" db="EMBL/GenBank/DDBJ databases">
        <authorList>
            <person name="Varghese N."/>
            <person name="Submissions S."/>
        </authorList>
    </citation>
    <scope>NUCLEOTIDE SEQUENCE [LARGE SCALE GENOMIC DNA]</scope>
    <source>
        <strain evidence="3">CGMCC 1.10683</strain>
    </source>
</reference>
<dbReference type="AlphaFoldDB" id="A0A1I6P6T5"/>
<feature type="region of interest" description="Disordered" evidence="1">
    <location>
        <begin position="35"/>
        <end position="59"/>
    </location>
</feature>
<accession>A0A1I6P6T5</accession>
<dbReference type="Proteomes" id="UP000198788">
    <property type="component" value="Unassembled WGS sequence"/>
</dbReference>
<dbReference type="RefSeq" id="WP_092307110.1">
    <property type="nucleotide sequence ID" value="NZ_FOZV01000001.1"/>
</dbReference>